<keyword evidence="5 9" id="KW-1133">Transmembrane helix</keyword>
<keyword evidence="7" id="KW-0175">Coiled coil</keyword>
<evidence type="ECO:0000313" key="12">
    <source>
        <dbReference type="Proteomes" id="UP000011615"/>
    </source>
</evidence>
<keyword evidence="3" id="KW-1003">Cell membrane</keyword>
<evidence type="ECO:0000256" key="4">
    <source>
        <dbReference type="ARBA" id="ARBA00022692"/>
    </source>
</evidence>
<evidence type="ECO:0000313" key="11">
    <source>
        <dbReference type="EMBL" id="ELZ20901.1"/>
    </source>
</evidence>
<dbReference type="PANTHER" id="PTHR33406">
    <property type="entry name" value="MEMBRANE PROTEIN MJ1562-RELATED"/>
    <property type="match status" value="1"/>
</dbReference>
<sequence length="1112" mass="120130">MAVSRADRIADGITTHSAIVLVVLLLVTAMVGAGATMVDDESSLEQYETDSPEGNALEFATENFASEDQENTTAVQVIVRGDDVLSKESLRSSLEFQQELRNDESINSTLVEEEAIVGVENVVATTAIREEQADDLSERASELEDRSEELNETADELEQRRADLNETAAELETRSAELNATADDLEAALNETVALETEYAELNASYQAGELSEAEYEQRSAALEGQLDAVYAEATADLNEEQSARFATAMTNAREIQSSLVDLERANEAGNLSDAEYEQQSSELEGQLEDVYAQGTRGVLEADFAQLAEDREQLQEDFEDLEDDSEQLQDDFEELEDDFEDLEDDREDLEAAGQPPLDEQIEQLDSMSESEYEETLTDVLSEDSDRGGGFALRLMPTSYEPESTEADARMLVVTQSTASGDFQGPGSVDERISDSQLELRDLADDRDQEMLVFGSGVITDEIDRSMGDSLAIVSPLALLFVVVALVIAYRDPLDIVLGIAGIAAVLLWTFGFMGWTDIAFNQMFVAIPVLLIGLSIDYAIHVFMRHREQRETPRVSDERTETGGGREQRETPRDADEHAGSEPTDVRGSMSVALAGVGVALVWVTATTIIGFLSNLVSPIGPIREFGIVSAFGILAAMVVFGALVPAAKVEVDSRLEAYGIDRRKRAFGTGGGRLADVLSVGATIARKAPLVLLLVTLVVTAGGVYGATQVDTSFDQDDFLADSPPAWTQDLPEPFQPGEYSAKSDLEYVNENFQRQDSQAQLLVRGDITHDETLERVEDAQDAATDSDVAYELASGEADVRSPLSTMEQVAAENETFDESFDESDTDDDGVPDENLEALYDDLYEADSEAASNVLYRSDGEYEALRLVVSIEGDASTGETTEEMRAIAADFDDGGDRWSVVATGDPIVNHVVEQDLLDTVLESLLITLVAVFVFLTVAYWLTGNSATLGAVTLLPVALAVSWILGTMYLIGMPFNVLTGMITSLTIGLGVAYSIHVSARYTLELERQGSVWDAMHTTVTGTGGALLGSAATTVGGFGVLAFAILPVLEQFGIITALTIIYAFVASVLVLPTLLVLWTRYFGPDVPFESPAATGASPASDGGRPDDGTGDEQ</sequence>
<dbReference type="PROSITE" id="PS50156">
    <property type="entry name" value="SSD"/>
    <property type="match status" value="2"/>
</dbReference>
<keyword evidence="6 9" id="KW-0472">Membrane</keyword>
<keyword evidence="12" id="KW-1185">Reference proteome</keyword>
<evidence type="ECO:0000256" key="2">
    <source>
        <dbReference type="ARBA" id="ARBA00010157"/>
    </source>
</evidence>
<feature type="transmembrane region" description="Helical" evidence="9">
    <location>
        <begin position="495"/>
        <end position="513"/>
    </location>
</feature>
<evidence type="ECO:0000256" key="9">
    <source>
        <dbReference type="SAM" id="Phobius"/>
    </source>
</evidence>
<feature type="domain" description="SSD" evidence="10">
    <location>
        <begin position="916"/>
        <end position="1076"/>
    </location>
</feature>
<evidence type="ECO:0000256" key="6">
    <source>
        <dbReference type="ARBA" id="ARBA00023136"/>
    </source>
</evidence>
<feature type="transmembrane region" description="Helical" evidence="9">
    <location>
        <begin position="626"/>
        <end position="645"/>
    </location>
</feature>
<feature type="transmembrane region" description="Helical" evidence="9">
    <location>
        <begin position="949"/>
        <end position="971"/>
    </location>
</feature>
<evidence type="ECO:0000256" key="1">
    <source>
        <dbReference type="ARBA" id="ARBA00004651"/>
    </source>
</evidence>
<dbReference type="InterPro" id="IPR000731">
    <property type="entry name" value="SSD"/>
</dbReference>
<proteinExistence type="inferred from homology"/>
<feature type="transmembrane region" description="Helical" evidence="9">
    <location>
        <begin position="924"/>
        <end position="942"/>
    </location>
</feature>
<dbReference type="Proteomes" id="UP000011615">
    <property type="component" value="Unassembled WGS sequence"/>
</dbReference>
<feature type="transmembrane region" description="Helical" evidence="9">
    <location>
        <begin position="469"/>
        <end position="488"/>
    </location>
</feature>
<dbReference type="STRING" id="1230457.C476_09708"/>
<comment type="similarity">
    <text evidence="2">Belongs to the resistance-nodulation-cell division (RND) (TC 2.A.6) family. MmpL subfamily.</text>
</comment>
<feature type="transmembrane region" description="Helical" evidence="9">
    <location>
        <begin position="18"/>
        <end position="38"/>
    </location>
</feature>
<keyword evidence="4 9" id="KW-0812">Transmembrane</keyword>
<feature type="coiled-coil region" evidence="7">
    <location>
        <begin position="297"/>
        <end position="352"/>
    </location>
</feature>
<feature type="transmembrane region" description="Helical" evidence="9">
    <location>
        <begin position="689"/>
        <end position="708"/>
    </location>
</feature>
<feature type="region of interest" description="Disordered" evidence="8">
    <location>
        <begin position="551"/>
        <end position="586"/>
    </location>
</feature>
<dbReference type="eggNOG" id="arCOG00368">
    <property type="taxonomic scope" value="Archaea"/>
</dbReference>
<feature type="transmembrane region" description="Helical" evidence="9">
    <location>
        <begin position="519"/>
        <end position="540"/>
    </location>
</feature>
<feature type="transmembrane region" description="Helical" evidence="9">
    <location>
        <begin position="1051"/>
        <end position="1077"/>
    </location>
</feature>
<evidence type="ECO:0000259" key="10">
    <source>
        <dbReference type="PROSITE" id="PS50156"/>
    </source>
</evidence>
<feature type="transmembrane region" description="Helical" evidence="9">
    <location>
        <begin position="977"/>
        <end position="1003"/>
    </location>
</feature>
<protein>
    <submittedName>
        <fullName evidence="11">Patched family protein</fullName>
    </submittedName>
</protein>
<comment type="subcellular location">
    <subcellularLocation>
        <location evidence="1">Cell membrane</location>
        <topology evidence="1">Multi-pass membrane protein</topology>
    </subcellularLocation>
</comment>
<dbReference type="SUPFAM" id="SSF82866">
    <property type="entry name" value="Multidrug efflux transporter AcrB transmembrane domain"/>
    <property type="match status" value="2"/>
</dbReference>
<dbReference type="PANTHER" id="PTHR33406:SF6">
    <property type="entry name" value="MEMBRANE PROTEIN YDGH-RELATED"/>
    <property type="match status" value="1"/>
</dbReference>
<feature type="transmembrane region" description="Helical" evidence="9">
    <location>
        <begin position="1024"/>
        <end position="1045"/>
    </location>
</feature>
<feature type="transmembrane region" description="Helical" evidence="9">
    <location>
        <begin position="592"/>
        <end position="614"/>
    </location>
</feature>
<feature type="compositionally biased region" description="Acidic residues" evidence="8">
    <location>
        <begin position="145"/>
        <end position="154"/>
    </location>
</feature>
<evidence type="ECO:0000256" key="8">
    <source>
        <dbReference type="SAM" id="MobiDB-lite"/>
    </source>
</evidence>
<accession>M0CC86</accession>
<feature type="compositionally biased region" description="Basic and acidic residues" evidence="8">
    <location>
        <begin position="551"/>
        <end position="580"/>
    </location>
</feature>
<dbReference type="PATRIC" id="fig|1230457.4.peg.1956"/>
<dbReference type="Gene3D" id="1.20.1640.10">
    <property type="entry name" value="Multidrug efflux transporter AcrB transmembrane domain"/>
    <property type="match status" value="2"/>
</dbReference>
<evidence type="ECO:0000256" key="3">
    <source>
        <dbReference type="ARBA" id="ARBA00022475"/>
    </source>
</evidence>
<comment type="caution">
    <text evidence="11">The sequence shown here is derived from an EMBL/GenBank/DDBJ whole genome shotgun (WGS) entry which is preliminary data.</text>
</comment>
<dbReference type="eggNOG" id="arCOG02174">
    <property type="taxonomic scope" value="Archaea"/>
</dbReference>
<feature type="region of interest" description="Disordered" evidence="8">
    <location>
        <begin position="1088"/>
        <end position="1112"/>
    </location>
</feature>
<dbReference type="GO" id="GO:0005886">
    <property type="term" value="C:plasma membrane"/>
    <property type="evidence" value="ECO:0007669"/>
    <property type="project" value="UniProtKB-SubCell"/>
</dbReference>
<feature type="domain" description="SSD" evidence="10">
    <location>
        <begin position="496"/>
        <end position="651"/>
    </location>
</feature>
<dbReference type="Pfam" id="PF03176">
    <property type="entry name" value="MMPL"/>
    <property type="match status" value="2"/>
</dbReference>
<feature type="compositionally biased region" description="Basic and acidic residues" evidence="8">
    <location>
        <begin position="133"/>
        <end position="144"/>
    </location>
</feature>
<dbReference type="AlphaFoldDB" id="M0CC86"/>
<dbReference type="EMBL" id="AOIT01000035">
    <property type="protein sequence ID" value="ELZ20901.1"/>
    <property type="molecule type" value="Genomic_DNA"/>
</dbReference>
<organism evidence="11 12">
    <name type="scientific">Natrinema limicola JCM 13563</name>
    <dbReference type="NCBI Taxonomy" id="1230457"/>
    <lineage>
        <taxon>Archaea</taxon>
        <taxon>Methanobacteriati</taxon>
        <taxon>Methanobacteriota</taxon>
        <taxon>Stenosarchaea group</taxon>
        <taxon>Halobacteria</taxon>
        <taxon>Halobacteriales</taxon>
        <taxon>Natrialbaceae</taxon>
        <taxon>Natrinema</taxon>
    </lineage>
</organism>
<name>M0CC86_9EURY</name>
<dbReference type="InterPro" id="IPR004869">
    <property type="entry name" value="MMPL_dom"/>
</dbReference>
<evidence type="ECO:0000256" key="7">
    <source>
        <dbReference type="SAM" id="Coils"/>
    </source>
</evidence>
<evidence type="ECO:0000256" key="5">
    <source>
        <dbReference type="ARBA" id="ARBA00022989"/>
    </source>
</evidence>
<reference evidence="11 12" key="1">
    <citation type="journal article" date="2014" name="PLoS Genet.">
        <title>Phylogenetically driven sequencing of extremely halophilic archaea reveals strategies for static and dynamic osmo-response.</title>
        <authorList>
            <person name="Becker E.A."/>
            <person name="Seitzer P.M."/>
            <person name="Tritt A."/>
            <person name="Larsen D."/>
            <person name="Krusor M."/>
            <person name="Yao A.I."/>
            <person name="Wu D."/>
            <person name="Madern D."/>
            <person name="Eisen J.A."/>
            <person name="Darling A.E."/>
            <person name="Facciotti M.T."/>
        </authorList>
    </citation>
    <scope>NUCLEOTIDE SEQUENCE [LARGE SCALE GENOMIC DNA]</scope>
    <source>
        <strain evidence="11 12">JCM 13563</strain>
    </source>
</reference>
<feature type="region of interest" description="Disordered" evidence="8">
    <location>
        <begin position="133"/>
        <end position="154"/>
    </location>
</feature>
<gene>
    <name evidence="11" type="ORF">C476_09708</name>
</gene>
<dbReference type="InterPro" id="IPR050545">
    <property type="entry name" value="Mycobact_MmpL"/>
</dbReference>